<protein>
    <submittedName>
        <fullName evidence="6">TetR/AcrR family transcriptional regulator</fullName>
    </submittedName>
</protein>
<evidence type="ECO:0000313" key="6">
    <source>
        <dbReference type="EMBL" id="URN96335.1"/>
    </source>
</evidence>
<dbReference type="EMBL" id="CP097899">
    <property type="protein sequence ID" value="URN96335.1"/>
    <property type="molecule type" value="Genomic_DNA"/>
</dbReference>
<evidence type="ECO:0000256" key="3">
    <source>
        <dbReference type="ARBA" id="ARBA00023163"/>
    </source>
</evidence>
<feature type="DNA-binding region" description="H-T-H motif" evidence="4">
    <location>
        <begin position="28"/>
        <end position="47"/>
    </location>
</feature>
<proteinExistence type="predicted"/>
<dbReference type="Pfam" id="PF00440">
    <property type="entry name" value="TetR_N"/>
    <property type="match status" value="1"/>
</dbReference>
<evidence type="ECO:0000256" key="4">
    <source>
        <dbReference type="PROSITE-ProRule" id="PRU00335"/>
    </source>
</evidence>
<name>A0A9J6ZK10_9BACL</name>
<keyword evidence="2 4" id="KW-0238">DNA-binding</keyword>
<sequence length="202" mass="23342">MESSLQARERILIAAQKLFATKGYEQVTVREIAKEANCSHTSIYLYYQDKRELLAQLAEEPLTKLIQQFEFILSGEDDLARQKLVEIAIVYVKFGMLHRNLYQTFMTIEAGRVDEPGSDWKLSMLRQRIFALLQTSVSSLFIQPEEAQILAFSRILFYQLHGTITTYANSVEDIELIEERVLPLVEMSVTYLMNGVSIYEDK</sequence>
<evidence type="ECO:0000313" key="7">
    <source>
        <dbReference type="Proteomes" id="UP001056756"/>
    </source>
</evidence>
<dbReference type="InterPro" id="IPR050109">
    <property type="entry name" value="HTH-type_TetR-like_transc_reg"/>
</dbReference>
<evidence type="ECO:0000256" key="1">
    <source>
        <dbReference type="ARBA" id="ARBA00023015"/>
    </source>
</evidence>
<feature type="domain" description="HTH tetR-type" evidence="5">
    <location>
        <begin position="5"/>
        <end position="65"/>
    </location>
</feature>
<dbReference type="PRINTS" id="PR00455">
    <property type="entry name" value="HTHTETR"/>
</dbReference>
<keyword evidence="1" id="KW-0805">Transcription regulation</keyword>
<dbReference type="PANTHER" id="PTHR30055">
    <property type="entry name" value="HTH-TYPE TRANSCRIPTIONAL REGULATOR RUTR"/>
    <property type="match status" value="1"/>
</dbReference>
<keyword evidence="3" id="KW-0804">Transcription</keyword>
<dbReference type="AlphaFoldDB" id="A0A9J6ZK10"/>
<dbReference type="InterPro" id="IPR009057">
    <property type="entry name" value="Homeodomain-like_sf"/>
</dbReference>
<dbReference type="SUPFAM" id="SSF48498">
    <property type="entry name" value="Tetracyclin repressor-like, C-terminal domain"/>
    <property type="match status" value="1"/>
</dbReference>
<gene>
    <name evidence="6" type="ORF">NAG76_09015</name>
</gene>
<dbReference type="KEGG" id="plig:NAG76_09015"/>
<reference evidence="6" key="1">
    <citation type="submission" date="2022-05" db="EMBL/GenBank/DDBJ databases">
        <title>Novel bacterial taxa in a minimal lignocellulolytic consortium and its capacity to transform plastics disclosed by genome-resolved metagenomics.</title>
        <authorList>
            <person name="Rodriguez C.A.D."/>
            <person name="Diaz-Garcia L."/>
            <person name="Herrera K."/>
            <person name="Tarazona N.A."/>
            <person name="Sproer C."/>
            <person name="Overmann J."/>
            <person name="Jimenez D.J."/>
        </authorList>
    </citation>
    <scope>NUCLEOTIDE SEQUENCE</scope>
    <source>
        <strain evidence="6">MAG5</strain>
    </source>
</reference>
<organism evidence="6 7">
    <name type="scientific">Candidatus Pristimantibacillus lignocellulolyticus</name>
    <dbReference type="NCBI Taxonomy" id="2994561"/>
    <lineage>
        <taxon>Bacteria</taxon>
        <taxon>Bacillati</taxon>
        <taxon>Bacillota</taxon>
        <taxon>Bacilli</taxon>
        <taxon>Bacillales</taxon>
        <taxon>Paenibacillaceae</taxon>
        <taxon>Candidatus Pristimantibacillus</taxon>
    </lineage>
</organism>
<dbReference type="PANTHER" id="PTHR30055:SF234">
    <property type="entry name" value="HTH-TYPE TRANSCRIPTIONAL REGULATOR BETI"/>
    <property type="match status" value="1"/>
</dbReference>
<evidence type="ECO:0000259" key="5">
    <source>
        <dbReference type="PROSITE" id="PS50977"/>
    </source>
</evidence>
<dbReference type="GO" id="GO:0000976">
    <property type="term" value="F:transcription cis-regulatory region binding"/>
    <property type="evidence" value="ECO:0007669"/>
    <property type="project" value="TreeGrafter"/>
</dbReference>
<accession>A0A9J6ZK10</accession>
<evidence type="ECO:0000256" key="2">
    <source>
        <dbReference type="ARBA" id="ARBA00023125"/>
    </source>
</evidence>
<dbReference type="SUPFAM" id="SSF46689">
    <property type="entry name" value="Homeodomain-like"/>
    <property type="match status" value="1"/>
</dbReference>
<dbReference type="InterPro" id="IPR036271">
    <property type="entry name" value="Tet_transcr_reg_TetR-rel_C_sf"/>
</dbReference>
<dbReference type="GO" id="GO:0003700">
    <property type="term" value="F:DNA-binding transcription factor activity"/>
    <property type="evidence" value="ECO:0007669"/>
    <property type="project" value="TreeGrafter"/>
</dbReference>
<dbReference type="Gene3D" id="1.10.357.10">
    <property type="entry name" value="Tetracycline Repressor, domain 2"/>
    <property type="match status" value="1"/>
</dbReference>
<dbReference type="PROSITE" id="PS50977">
    <property type="entry name" value="HTH_TETR_2"/>
    <property type="match status" value="1"/>
</dbReference>
<dbReference type="Proteomes" id="UP001056756">
    <property type="component" value="Chromosome"/>
</dbReference>
<dbReference type="InterPro" id="IPR001647">
    <property type="entry name" value="HTH_TetR"/>
</dbReference>